<evidence type="ECO:0000313" key="3">
    <source>
        <dbReference type="EMBL" id="KAJ4957783.1"/>
    </source>
</evidence>
<protein>
    <submittedName>
        <fullName evidence="3">Uncharacterized protein</fullName>
    </submittedName>
</protein>
<accession>A0A9Q0K184</accession>
<dbReference type="Pfam" id="PF00415">
    <property type="entry name" value="RCC1"/>
    <property type="match status" value="1"/>
</dbReference>
<evidence type="ECO:0000313" key="4">
    <source>
        <dbReference type="Proteomes" id="UP001141806"/>
    </source>
</evidence>
<dbReference type="InterPro" id="IPR051625">
    <property type="entry name" value="Signaling_Regulatory_Domain"/>
</dbReference>
<keyword evidence="1" id="KW-0677">Repeat</keyword>
<gene>
    <name evidence="3" type="ORF">NE237_024894</name>
</gene>
<keyword evidence="4" id="KW-1185">Reference proteome</keyword>
<dbReference type="Gene3D" id="2.130.10.30">
    <property type="entry name" value="Regulator of chromosome condensation 1/beta-lactamase-inhibitor protein II"/>
    <property type="match status" value="1"/>
</dbReference>
<dbReference type="OrthoDB" id="61110at2759"/>
<dbReference type="PROSITE" id="PS50012">
    <property type="entry name" value="RCC1_3"/>
    <property type="match status" value="1"/>
</dbReference>
<dbReference type="InterPro" id="IPR009091">
    <property type="entry name" value="RCC1/BLIP-II"/>
</dbReference>
<evidence type="ECO:0000256" key="2">
    <source>
        <dbReference type="PROSITE-ProRule" id="PRU00235"/>
    </source>
</evidence>
<dbReference type="PANTHER" id="PTHR22872">
    <property type="entry name" value="BTK-BINDING PROTEIN-RELATED"/>
    <property type="match status" value="1"/>
</dbReference>
<proteinExistence type="predicted"/>
<reference evidence="3" key="1">
    <citation type="journal article" date="2023" name="Plant J.">
        <title>The genome of the king protea, Protea cynaroides.</title>
        <authorList>
            <person name="Chang J."/>
            <person name="Duong T.A."/>
            <person name="Schoeman C."/>
            <person name="Ma X."/>
            <person name="Roodt D."/>
            <person name="Barker N."/>
            <person name="Li Z."/>
            <person name="Van de Peer Y."/>
            <person name="Mizrachi E."/>
        </authorList>
    </citation>
    <scope>NUCLEOTIDE SEQUENCE</scope>
    <source>
        <tissue evidence="3">Young leaves</tissue>
    </source>
</reference>
<sequence length="161" mass="17504">MGRKCSDITDSLAPLFSLPIRLTETHSQIICASPPGKMEDAEETTYSGQLSHKVVAIAAGEGHTLALAGDGSVYSWGRGTFGRLGTGKEDDELLPVRIDFDISSKMKNCPEKSVVREKPKFVEIAAGAYHSVALEDDGSVWCWGYNDCILRATYLCIILAY</sequence>
<dbReference type="AlphaFoldDB" id="A0A9Q0K184"/>
<feature type="repeat" description="RCC1" evidence="2">
    <location>
        <begin position="71"/>
        <end position="137"/>
    </location>
</feature>
<comment type="caution">
    <text evidence="3">The sequence shown here is derived from an EMBL/GenBank/DDBJ whole genome shotgun (WGS) entry which is preliminary data.</text>
</comment>
<dbReference type="SUPFAM" id="SSF50985">
    <property type="entry name" value="RCC1/BLIP-II"/>
    <property type="match status" value="1"/>
</dbReference>
<dbReference type="EMBL" id="JAMYWD010000010">
    <property type="protein sequence ID" value="KAJ4957783.1"/>
    <property type="molecule type" value="Genomic_DNA"/>
</dbReference>
<dbReference type="PROSITE" id="PS00626">
    <property type="entry name" value="RCC1_2"/>
    <property type="match status" value="2"/>
</dbReference>
<dbReference type="InterPro" id="IPR000408">
    <property type="entry name" value="Reg_chr_condens"/>
</dbReference>
<organism evidence="3 4">
    <name type="scientific">Protea cynaroides</name>
    <dbReference type="NCBI Taxonomy" id="273540"/>
    <lineage>
        <taxon>Eukaryota</taxon>
        <taxon>Viridiplantae</taxon>
        <taxon>Streptophyta</taxon>
        <taxon>Embryophyta</taxon>
        <taxon>Tracheophyta</taxon>
        <taxon>Spermatophyta</taxon>
        <taxon>Magnoliopsida</taxon>
        <taxon>Proteales</taxon>
        <taxon>Proteaceae</taxon>
        <taxon>Protea</taxon>
    </lineage>
</organism>
<dbReference type="Proteomes" id="UP001141806">
    <property type="component" value="Unassembled WGS sequence"/>
</dbReference>
<name>A0A9Q0K184_9MAGN</name>
<evidence type="ECO:0000256" key="1">
    <source>
        <dbReference type="ARBA" id="ARBA00022737"/>
    </source>
</evidence>